<name>A0A3B1CZU7_9ZZZZ</name>
<dbReference type="Gene3D" id="2.60.40.10">
    <property type="entry name" value="Immunoglobulins"/>
    <property type="match status" value="1"/>
</dbReference>
<proteinExistence type="predicted"/>
<dbReference type="SUPFAM" id="SSF49265">
    <property type="entry name" value="Fibronectin type III"/>
    <property type="match status" value="1"/>
</dbReference>
<dbReference type="GO" id="GO:0009002">
    <property type="term" value="F:serine-type D-Ala-D-Ala carboxypeptidase activity"/>
    <property type="evidence" value="ECO:0007669"/>
    <property type="project" value="UniProtKB-EC"/>
</dbReference>
<dbReference type="InterPro" id="IPR013783">
    <property type="entry name" value="Ig-like_fold"/>
</dbReference>
<reference evidence="1" key="1">
    <citation type="submission" date="2018-06" db="EMBL/GenBank/DDBJ databases">
        <authorList>
            <person name="Zhirakovskaya E."/>
        </authorList>
    </citation>
    <scope>NUCLEOTIDE SEQUENCE</scope>
</reference>
<keyword evidence="1" id="KW-0645">Protease</keyword>
<keyword evidence="1" id="KW-0121">Carboxypeptidase</keyword>
<organism evidence="1">
    <name type="scientific">hydrothermal vent metagenome</name>
    <dbReference type="NCBI Taxonomy" id="652676"/>
    <lineage>
        <taxon>unclassified sequences</taxon>
        <taxon>metagenomes</taxon>
        <taxon>ecological metagenomes</taxon>
    </lineage>
</organism>
<evidence type="ECO:0000313" key="1">
    <source>
        <dbReference type="EMBL" id="VAX22067.1"/>
    </source>
</evidence>
<sequence>MKKLLIYISVFMLLIVAFNEIARANTGRHYMRIGRLWVIAEYDGAEGWGGEYAWPGGRVRFPNGGIQELWGANVRKLGTTAGCRNWTGPNGTLYGYWTSGMYRTYDYDYLPYWTPQTNQTALFPVTQKVVQRWAQPVVTVNGVKIILDSGEDFIKAHEGNTEIDPNLITERAIQSVWRYTMGVEYERWMYGYSTPKHQDYVLNDITLTNNGKMYGLTEDPPLVWPDPDWPQIMENQKVEGFWWAQVENPWNSHLGRDKSFGANDAVGEYIQPFVTEGNDRRFYLFYDGDNKDSPTKDWGDPSNTAAANEGFTELLSPAWIIMGALHVDQSATSKVDDPSQPRSTTIKQERDYDLGKIPKTMQDQYEALFTEGNHWPLNTPHNEIDPLINLPSGYRSYGPFDLEFGQSINLVQVVASGGINVALTQEYGKKAFDADYTGSIMDEIETVFKTGRDSVLKTLKEANWNVNGDKGGRSRFDVPDAPRPPANFNVTAEGPKIKITWSDESRTDKDFDSGIEDFAGYRLYRAIGARDSVYHVVYDGIDNEYIDENVSGGFQYFYYIVAYDDGSQNWEDPGVSLESGRWYCWTGWAPEGVSPAVAPITSAGSLDAIRVVPNPYSAAGFTFPGEADKILFTGLPAKCTITIYTSAGDYVHKIEHTDGSGNESWDLRTDYNQYIVSDVYIYKIDSALGSYIDKFIIIR</sequence>
<gene>
    <name evidence="1" type="ORF">MNBD_IGNAVI01-1932</name>
</gene>
<keyword evidence="1" id="KW-0378">Hydrolase</keyword>
<accession>A0A3B1CZU7</accession>
<protein>
    <submittedName>
        <fullName evidence="1">D-alanyl-D-alanine carboxypeptidase</fullName>
        <ecNumber evidence="1">3.4.16.4</ecNumber>
    </submittedName>
</protein>
<dbReference type="InterPro" id="IPR036116">
    <property type="entry name" value="FN3_sf"/>
</dbReference>
<dbReference type="AlphaFoldDB" id="A0A3B1CZU7"/>
<dbReference type="EC" id="3.4.16.4" evidence="1"/>
<dbReference type="Gene3D" id="2.60.40.4070">
    <property type="match status" value="1"/>
</dbReference>
<dbReference type="EMBL" id="UOGD01000212">
    <property type="protein sequence ID" value="VAX22067.1"/>
    <property type="molecule type" value="Genomic_DNA"/>
</dbReference>